<dbReference type="AlphaFoldDB" id="W4QH17"/>
<proteinExistence type="predicted"/>
<evidence type="ECO:0000313" key="2">
    <source>
        <dbReference type="EMBL" id="GAE30918.1"/>
    </source>
</evidence>
<gene>
    <name evidence="2" type="ORF">JCM9152_2351</name>
</gene>
<protein>
    <submittedName>
        <fullName evidence="2">Uncharacterized protein</fullName>
    </submittedName>
</protein>
<evidence type="ECO:0000313" key="3">
    <source>
        <dbReference type="Proteomes" id="UP000018895"/>
    </source>
</evidence>
<dbReference type="Proteomes" id="UP000018895">
    <property type="component" value="Unassembled WGS sequence"/>
</dbReference>
<organism evidence="2 3">
    <name type="scientific">Halalkalibacter hemicellulosilyticusJCM 9152</name>
    <dbReference type="NCBI Taxonomy" id="1236971"/>
    <lineage>
        <taxon>Bacteria</taxon>
        <taxon>Bacillati</taxon>
        <taxon>Bacillota</taxon>
        <taxon>Bacilli</taxon>
        <taxon>Bacillales</taxon>
        <taxon>Bacillaceae</taxon>
        <taxon>Halalkalibacter</taxon>
    </lineage>
</organism>
<sequence length="104" mass="12219">MMTGQKQELYLKYVARHILTRQIQLLKDDQQLASSSFVYLDHKTLNQFITLLTLSLQRNNHSPQTTPEMKEELDDVVEHYEKVVASLKKEYDLINSQLEKLIAK</sequence>
<keyword evidence="1" id="KW-0175">Coiled coil</keyword>
<keyword evidence="3" id="KW-1185">Reference proteome</keyword>
<evidence type="ECO:0000256" key="1">
    <source>
        <dbReference type="SAM" id="Coils"/>
    </source>
</evidence>
<dbReference type="STRING" id="1236971.JCM9152_2351"/>
<accession>W4QH17</accession>
<feature type="coiled-coil region" evidence="1">
    <location>
        <begin position="70"/>
        <end position="104"/>
    </location>
</feature>
<dbReference type="EMBL" id="BAUU01000014">
    <property type="protein sequence ID" value="GAE30918.1"/>
    <property type="molecule type" value="Genomic_DNA"/>
</dbReference>
<reference evidence="2" key="1">
    <citation type="journal article" date="2014" name="Genome Announc.">
        <title>Draft Genome Sequences of Three Alkaliphilic Bacillus Strains, Bacillus wakoensis JCM 9140T, Bacillus akibai JCM 9157T, and Bacillus hemicellulosilyticus JCM 9152T.</title>
        <authorList>
            <person name="Yuki M."/>
            <person name="Oshima K."/>
            <person name="Suda W."/>
            <person name="Oshida Y."/>
            <person name="Kitamura K."/>
            <person name="Iida T."/>
            <person name="Hattori M."/>
            <person name="Ohkuma M."/>
        </authorList>
    </citation>
    <scope>NUCLEOTIDE SEQUENCE [LARGE SCALE GENOMIC DNA]</scope>
    <source>
        <strain evidence="2">JCM 9152</strain>
    </source>
</reference>
<comment type="caution">
    <text evidence="2">The sequence shown here is derived from an EMBL/GenBank/DDBJ whole genome shotgun (WGS) entry which is preliminary data.</text>
</comment>
<name>W4QH17_9BACI</name>